<dbReference type="GO" id="GO:0051920">
    <property type="term" value="F:peroxiredoxin activity"/>
    <property type="evidence" value="ECO:0007669"/>
    <property type="project" value="InterPro"/>
</dbReference>
<dbReference type="SUPFAM" id="SSF69118">
    <property type="entry name" value="AhpD-like"/>
    <property type="match status" value="1"/>
</dbReference>
<dbReference type="InterPro" id="IPR029032">
    <property type="entry name" value="AhpD-like"/>
</dbReference>
<dbReference type="KEGG" id="mbet:N8K70_04785"/>
<dbReference type="InterPro" id="IPR003779">
    <property type="entry name" value="CMD-like"/>
</dbReference>
<name>A0AA97FJA1_9MICO</name>
<protein>
    <submittedName>
        <fullName evidence="2">Carboxymuconolactone decarboxylase family protein</fullName>
    </submittedName>
</protein>
<dbReference type="PANTHER" id="PTHR33930:SF2">
    <property type="entry name" value="BLR3452 PROTEIN"/>
    <property type="match status" value="1"/>
</dbReference>
<sequence>MSDYFDRQHDKAYTRVYKEQTPDILKTWNDFNTAVFAKEGREIPLKYRELLAVAVAITTQCVYCIDAHSQAAVRAGATEAELAETAWVATALRAGGGFAHGRLAFKLGEEAAHQH</sequence>
<proteinExistence type="predicted"/>
<accession>A0AA97FJA1</accession>
<dbReference type="Gene3D" id="1.20.1290.10">
    <property type="entry name" value="AhpD-like"/>
    <property type="match status" value="1"/>
</dbReference>
<organism evidence="2 3">
    <name type="scientific">Microbacterium betulae</name>
    <dbReference type="NCBI Taxonomy" id="2981139"/>
    <lineage>
        <taxon>Bacteria</taxon>
        <taxon>Bacillati</taxon>
        <taxon>Actinomycetota</taxon>
        <taxon>Actinomycetes</taxon>
        <taxon>Micrococcales</taxon>
        <taxon>Microbacteriaceae</taxon>
        <taxon>Microbacterium</taxon>
    </lineage>
</organism>
<dbReference type="Pfam" id="PF02627">
    <property type="entry name" value="CMD"/>
    <property type="match status" value="1"/>
</dbReference>
<dbReference type="RefSeq" id="WP_317140471.1">
    <property type="nucleotide sequence ID" value="NZ_CP118157.1"/>
</dbReference>
<dbReference type="EMBL" id="CP118157">
    <property type="protein sequence ID" value="WOF23998.1"/>
    <property type="molecule type" value="Genomic_DNA"/>
</dbReference>
<evidence type="ECO:0000313" key="2">
    <source>
        <dbReference type="EMBL" id="WOF23998.1"/>
    </source>
</evidence>
<dbReference type="AlphaFoldDB" id="A0AA97FJA1"/>
<feature type="domain" description="Carboxymuconolactone decarboxylase-like" evidence="1">
    <location>
        <begin position="22"/>
        <end position="104"/>
    </location>
</feature>
<evidence type="ECO:0000259" key="1">
    <source>
        <dbReference type="Pfam" id="PF02627"/>
    </source>
</evidence>
<dbReference type="InterPro" id="IPR004675">
    <property type="entry name" value="AhpD_core"/>
</dbReference>
<dbReference type="NCBIfam" id="TIGR00778">
    <property type="entry name" value="ahpD_dom"/>
    <property type="match status" value="1"/>
</dbReference>
<gene>
    <name evidence="2" type="ORF">N8K70_04785</name>
</gene>
<evidence type="ECO:0000313" key="3">
    <source>
        <dbReference type="Proteomes" id="UP001305498"/>
    </source>
</evidence>
<keyword evidence="3" id="KW-1185">Reference proteome</keyword>
<reference evidence="2 3" key="1">
    <citation type="submission" date="2023-02" db="EMBL/GenBank/DDBJ databases">
        <title>Microbacterium betulae sp. nov., isolated from birch wood.</title>
        <authorList>
            <person name="Pasciak M."/>
            <person name="Pawlik K.J."/>
            <person name="Martynowski D."/>
            <person name="Laczmanski L."/>
            <person name="Ciekot J."/>
            <person name="Szponar B."/>
            <person name="Wojcik-Fatla A."/>
            <person name="Mackiewicz B."/>
            <person name="Farian E."/>
            <person name="Cholewa G."/>
            <person name="Cholewa A."/>
            <person name="Dutkiewicz J."/>
        </authorList>
    </citation>
    <scope>NUCLEOTIDE SEQUENCE [LARGE SCALE GENOMIC DNA]</scope>
    <source>
        <strain evidence="2 3">AB</strain>
    </source>
</reference>
<dbReference type="PANTHER" id="PTHR33930">
    <property type="entry name" value="ALKYL HYDROPEROXIDE REDUCTASE AHPD"/>
    <property type="match status" value="1"/>
</dbReference>
<dbReference type="Proteomes" id="UP001305498">
    <property type="component" value="Chromosome"/>
</dbReference>